<dbReference type="PANTHER" id="PTHR43537">
    <property type="entry name" value="TRANSCRIPTIONAL REGULATOR, GNTR FAMILY"/>
    <property type="match status" value="1"/>
</dbReference>
<dbReference type="EMBL" id="ANPE02000103">
    <property type="protein sequence ID" value="EMY34734.1"/>
    <property type="molecule type" value="Genomic_DNA"/>
</dbReference>
<dbReference type="SUPFAM" id="SSF46785">
    <property type="entry name" value="Winged helix' DNA-binding domain"/>
    <property type="match status" value="1"/>
</dbReference>
<keyword evidence="3" id="KW-0804">Transcription</keyword>
<evidence type="ECO:0000256" key="1">
    <source>
        <dbReference type="ARBA" id="ARBA00023015"/>
    </source>
</evidence>
<gene>
    <name evidence="5" type="ORF">D477_008198</name>
</gene>
<evidence type="ECO:0000313" key="5">
    <source>
        <dbReference type="EMBL" id="EMY34734.1"/>
    </source>
</evidence>
<dbReference type="GO" id="GO:0003700">
    <property type="term" value="F:DNA-binding transcription factor activity"/>
    <property type="evidence" value="ECO:0007669"/>
    <property type="project" value="InterPro"/>
</dbReference>
<dbReference type="Gene3D" id="1.10.10.10">
    <property type="entry name" value="Winged helix-like DNA-binding domain superfamily/Winged helix DNA-binding domain"/>
    <property type="match status" value="1"/>
</dbReference>
<dbReference type="AlphaFoldDB" id="N1V3Z6"/>
<dbReference type="InterPro" id="IPR036388">
    <property type="entry name" value="WH-like_DNA-bd_sf"/>
</dbReference>
<feature type="domain" description="HTH gntR-type" evidence="4">
    <location>
        <begin position="7"/>
        <end position="76"/>
    </location>
</feature>
<keyword evidence="1" id="KW-0805">Transcription regulation</keyword>
<keyword evidence="2" id="KW-0238">DNA-binding</keyword>
<evidence type="ECO:0000313" key="6">
    <source>
        <dbReference type="Proteomes" id="UP000010729"/>
    </source>
</evidence>
<dbReference type="RefSeq" id="WP_005268490.1">
    <property type="nucleotide sequence ID" value="NZ_ANPE02000103.1"/>
</dbReference>
<evidence type="ECO:0000259" key="4">
    <source>
        <dbReference type="PROSITE" id="PS50949"/>
    </source>
</evidence>
<organism evidence="5 6">
    <name type="scientific">Arthrobacter crystallopoietes BAB-32</name>
    <dbReference type="NCBI Taxonomy" id="1246476"/>
    <lineage>
        <taxon>Bacteria</taxon>
        <taxon>Bacillati</taxon>
        <taxon>Actinomycetota</taxon>
        <taxon>Actinomycetes</taxon>
        <taxon>Micrococcales</taxon>
        <taxon>Micrococcaceae</taxon>
        <taxon>Crystallibacter</taxon>
    </lineage>
</organism>
<accession>N1V3Z6</accession>
<keyword evidence="6" id="KW-1185">Reference proteome</keyword>
<evidence type="ECO:0000256" key="3">
    <source>
        <dbReference type="ARBA" id="ARBA00023163"/>
    </source>
</evidence>
<dbReference type="Proteomes" id="UP000010729">
    <property type="component" value="Unassembled WGS sequence"/>
</dbReference>
<dbReference type="GO" id="GO:0003677">
    <property type="term" value="F:DNA binding"/>
    <property type="evidence" value="ECO:0007669"/>
    <property type="project" value="UniProtKB-KW"/>
</dbReference>
<evidence type="ECO:0000256" key="2">
    <source>
        <dbReference type="ARBA" id="ARBA00023125"/>
    </source>
</evidence>
<reference evidence="5 6" key="1">
    <citation type="journal article" date="2013" name="Genome Announc.">
        <title>Draft Genome Sequence of Arthrobacter crystallopoietes Strain BAB-32, Revealing Genes for Bioremediation.</title>
        <authorList>
            <person name="Joshi M.N."/>
            <person name="Pandit A.S."/>
            <person name="Sharma A."/>
            <person name="Pandya R.V."/>
            <person name="Desai S.M."/>
            <person name="Saxena A.K."/>
            <person name="Bagatharia S.B."/>
        </authorList>
    </citation>
    <scope>NUCLEOTIDE SEQUENCE [LARGE SCALE GENOMIC DNA]</scope>
    <source>
        <strain evidence="5 6">BAB-32</strain>
    </source>
</reference>
<sequence length="217" mass="23802">MGDEVSTTPAQDIAAELRQQILAAKLEPGTPVDDAGLAAELDTDPETLQDAFTALAAEGLLETLPDKTRRIAIVDNHHAIQLLDVLEVVLVALFERAAPQIGRSGVAAMRSRALELEATIGRGDMPGSYRALLGLIRIILDSAEHDELRAVNEYVLARSLGRLYLYRRAELYFIWTDGWKESVALLEADEPDAAVRRLRQAFWILTEELRAGSSADA</sequence>
<dbReference type="PANTHER" id="PTHR43537:SF5">
    <property type="entry name" value="UXU OPERON TRANSCRIPTIONAL REGULATOR"/>
    <property type="match status" value="1"/>
</dbReference>
<protein>
    <submittedName>
        <fullName evidence="5">GntR family transcriptional regulator</fullName>
    </submittedName>
</protein>
<dbReference type="InterPro" id="IPR000524">
    <property type="entry name" value="Tscrpt_reg_HTH_GntR"/>
</dbReference>
<dbReference type="Pfam" id="PF00392">
    <property type="entry name" value="GntR"/>
    <property type="match status" value="1"/>
</dbReference>
<name>N1V3Z6_9MICC</name>
<dbReference type="PROSITE" id="PS50949">
    <property type="entry name" value="HTH_GNTR"/>
    <property type="match status" value="1"/>
</dbReference>
<dbReference type="InterPro" id="IPR036390">
    <property type="entry name" value="WH_DNA-bd_sf"/>
</dbReference>
<comment type="caution">
    <text evidence="5">The sequence shown here is derived from an EMBL/GenBank/DDBJ whole genome shotgun (WGS) entry which is preliminary data.</text>
</comment>
<proteinExistence type="predicted"/>